<dbReference type="EnsemblPlants" id="EMT14417">
    <property type="protein sequence ID" value="EMT14417"/>
    <property type="gene ID" value="F775_04470"/>
</dbReference>
<feature type="compositionally biased region" description="Low complexity" evidence="1">
    <location>
        <begin position="83"/>
        <end position="93"/>
    </location>
</feature>
<evidence type="ECO:0000313" key="3">
    <source>
        <dbReference type="EnsemblPlants" id="EMT14417"/>
    </source>
</evidence>
<sequence length="277" mass="27983">MAMAMATAFVACCLLVASGASARSLVADGGNFGGRKDYYPPGPTDPSHSPSPTPCNHDSHGTPPCSPAPPQGGGGGYYPPTPSVGTSPTTPGGDYNPPSPSTGAAPTTPGREDAPPPGAPPPAPSSDTSPTTPGGGYYPPTPSTGTAPTTPGTGPPPAVDRRRPYYACYWMSHPGVIWGLFGYWCPLVRLFGPSAAVPFGYDLTVPEALANTRADGVGALYREGTASLLNSMVSSGFPFTTAQVKDAFGAALSSGDDRAAAAQAQLFKMANEGLAKH</sequence>
<proteinExistence type="predicted"/>
<evidence type="ECO:0000256" key="1">
    <source>
        <dbReference type="SAM" id="MobiDB-lite"/>
    </source>
</evidence>
<feature type="chain" id="PRO_5014585248" description="Protodermal factor 1" evidence="2">
    <location>
        <begin position="23"/>
        <end position="277"/>
    </location>
</feature>
<evidence type="ECO:0000256" key="2">
    <source>
        <dbReference type="SAM" id="SignalP"/>
    </source>
</evidence>
<dbReference type="InterPro" id="IPR039923">
    <property type="entry name" value="Protodermal_1"/>
</dbReference>
<keyword evidence="2" id="KW-0732">Signal</keyword>
<dbReference type="AlphaFoldDB" id="N1QVG9"/>
<feature type="region of interest" description="Disordered" evidence="1">
    <location>
        <begin position="31"/>
        <end position="157"/>
    </location>
</feature>
<organism evidence="3">
    <name type="scientific">Aegilops tauschii</name>
    <name type="common">Tausch's goatgrass</name>
    <name type="synonym">Aegilops squarrosa</name>
    <dbReference type="NCBI Taxonomy" id="37682"/>
    <lineage>
        <taxon>Eukaryota</taxon>
        <taxon>Viridiplantae</taxon>
        <taxon>Streptophyta</taxon>
        <taxon>Embryophyta</taxon>
        <taxon>Tracheophyta</taxon>
        <taxon>Spermatophyta</taxon>
        <taxon>Magnoliopsida</taxon>
        <taxon>Liliopsida</taxon>
        <taxon>Poales</taxon>
        <taxon>Poaceae</taxon>
        <taxon>BOP clade</taxon>
        <taxon>Pooideae</taxon>
        <taxon>Triticodae</taxon>
        <taxon>Triticeae</taxon>
        <taxon>Triticinae</taxon>
        <taxon>Aegilops</taxon>
    </lineage>
</organism>
<name>N1QVG9_AEGTA</name>
<feature type="compositionally biased region" description="Pro residues" evidence="1">
    <location>
        <begin position="115"/>
        <end position="124"/>
    </location>
</feature>
<protein>
    <recommendedName>
        <fullName evidence="4">Protodermal factor 1</fullName>
    </recommendedName>
</protein>
<reference evidence="3" key="1">
    <citation type="submission" date="2015-06" db="UniProtKB">
        <authorList>
            <consortium name="EnsemblPlants"/>
        </authorList>
    </citation>
    <scope>IDENTIFICATION</scope>
</reference>
<feature type="signal peptide" evidence="2">
    <location>
        <begin position="1"/>
        <end position="22"/>
    </location>
</feature>
<accession>N1QVG9</accession>
<dbReference type="PANTHER" id="PTHR33210:SF18">
    <property type="entry name" value="PROTODERMAL FACTOR 1"/>
    <property type="match status" value="1"/>
</dbReference>
<feature type="compositionally biased region" description="Pro residues" evidence="1">
    <location>
        <begin position="40"/>
        <end position="53"/>
    </location>
</feature>
<feature type="compositionally biased region" description="Low complexity" evidence="1">
    <location>
        <begin position="143"/>
        <end position="152"/>
    </location>
</feature>
<dbReference type="PANTHER" id="PTHR33210">
    <property type="entry name" value="PROTODERMAL FACTOR 1"/>
    <property type="match status" value="1"/>
</dbReference>
<evidence type="ECO:0008006" key="4">
    <source>
        <dbReference type="Google" id="ProtNLM"/>
    </source>
</evidence>